<dbReference type="AlphaFoldDB" id="A0A0A9HQI0"/>
<dbReference type="EMBL" id="GBRH01162743">
    <property type="protein sequence ID" value="JAE35153.1"/>
    <property type="molecule type" value="Transcribed_RNA"/>
</dbReference>
<protein>
    <submittedName>
        <fullName evidence="1">Uncharacterized protein</fullName>
    </submittedName>
</protein>
<accession>A0A0A9HQI0</accession>
<reference evidence="1" key="2">
    <citation type="journal article" date="2015" name="Data Brief">
        <title>Shoot transcriptome of the giant reed, Arundo donax.</title>
        <authorList>
            <person name="Barrero R.A."/>
            <person name="Guerrero F.D."/>
            <person name="Moolhuijzen P."/>
            <person name="Goolsby J.A."/>
            <person name="Tidwell J."/>
            <person name="Bellgard S.E."/>
            <person name="Bellgard M.I."/>
        </authorList>
    </citation>
    <scope>NUCLEOTIDE SEQUENCE</scope>
    <source>
        <tissue evidence="1">Shoot tissue taken approximately 20 cm above the soil surface</tissue>
    </source>
</reference>
<sequence length="19" mass="2339">MDNFEYFLELKLCDAQFVL</sequence>
<name>A0A0A9HQI0_ARUDO</name>
<evidence type="ECO:0000313" key="1">
    <source>
        <dbReference type="EMBL" id="JAE35153.1"/>
    </source>
</evidence>
<proteinExistence type="predicted"/>
<reference evidence="1" key="1">
    <citation type="submission" date="2014-09" db="EMBL/GenBank/DDBJ databases">
        <authorList>
            <person name="Magalhaes I.L.F."/>
            <person name="Oliveira U."/>
            <person name="Santos F.R."/>
            <person name="Vidigal T.H.D.A."/>
            <person name="Brescovit A.D."/>
            <person name="Santos A.J."/>
        </authorList>
    </citation>
    <scope>NUCLEOTIDE SEQUENCE</scope>
    <source>
        <tissue evidence="1">Shoot tissue taken approximately 20 cm above the soil surface</tissue>
    </source>
</reference>
<organism evidence="1">
    <name type="scientific">Arundo donax</name>
    <name type="common">Giant reed</name>
    <name type="synonym">Donax arundinaceus</name>
    <dbReference type="NCBI Taxonomy" id="35708"/>
    <lineage>
        <taxon>Eukaryota</taxon>
        <taxon>Viridiplantae</taxon>
        <taxon>Streptophyta</taxon>
        <taxon>Embryophyta</taxon>
        <taxon>Tracheophyta</taxon>
        <taxon>Spermatophyta</taxon>
        <taxon>Magnoliopsida</taxon>
        <taxon>Liliopsida</taxon>
        <taxon>Poales</taxon>
        <taxon>Poaceae</taxon>
        <taxon>PACMAD clade</taxon>
        <taxon>Arundinoideae</taxon>
        <taxon>Arundineae</taxon>
        <taxon>Arundo</taxon>
    </lineage>
</organism>